<sequence>MEDLYSATAEAENENKAPHWTDLSNSIDAQDGIEKLLALCADDAVTLLCTATSYLCRKYPKAYPEEATLLKKAVKRITPNRTSYMHISPKVSTSRALQHKDSLSPRGSEGKEERRQKQKSSNLNHLDKVVNHSALTEPKRKTKIGRPISYERTAAKASVSNELHEWAQDRKIKDWLRERRKKEEGRR</sequence>
<feature type="compositionally biased region" description="Basic and acidic residues" evidence="1">
    <location>
        <begin position="98"/>
        <end position="115"/>
    </location>
</feature>
<keyword evidence="3" id="KW-1185">Reference proteome</keyword>
<dbReference type="AlphaFoldDB" id="A0A5B8MQT3"/>
<feature type="compositionally biased region" description="Polar residues" evidence="1">
    <location>
        <begin position="84"/>
        <end position="96"/>
    </location>
</feature>
<proteinExistence type="predicted"/>
<reference evidence="2 3" key="1">
    <citation type="submission" date="2018-07" db="EMBL/GenBank/DDBJ databases">
        <title>The complete nuclear genome of the prasinophyte Chloropicon primus (CCMP1205).</title>
        <authorList>
            <person name="Pombert J.-F."/>
            <person name="Otis C."/>
            <person name="Turmel M."/>
            <person name="Lemieux C."/>
        </authorList>
    </citation>
    <scope>NUCLEOTIDE SEQUENCE [LARGE SCALE GENOMIC DNA]</scope>
    <source>
        <strain evidence="2 3">CCMP1205</strain>
    </source>
</reference>
<evidence type="ECO:0000256" key="1">
    <source>
        <dbReference type="SAM" id="MobiDB-lite"/>
    </source>
</evidence>
<name>A0A5B8MQT3_9CHLO</name>
<accession>A0A5B8MQT3</accession>
<evidence type="ECO:0000313" key="3">
    <source>
        <dbReference type="Proteomes" id="UP000316726"/>
    </source>
</evidence>
<evidence type="ECO:0000313" key="2">
    <source>
        <dbReference type="EMBL" id="QDZ21975.1"/>
    </source>
</evidence>
<feature type="region of interest" description="Disordered" evidence="1">
    <location>
        <begin position="84"/>
        <end position="163"/>
    </location>
</feature>
<gene>
    <name evidence="2" type="ORF">A3770_06p44930</name>
</gene>
<protein>
    <submittedName>
        <fullName evidence="2">Uncharacterized protein</fullName>
    </submittedName>
</protein>
<organism evidence="2 3">
    <name type="scientific">Chloropicon primus</name>
    <dbReference type="NCBI Taxonomy" id="1764295"/>
    <lineage>
        <taxon>Eukaryota</taxon>
        <taxon>Viridiplantae</taxon>
        <taxon>Chlorophyta</taxon>
        <taxon>Chloropicophyceae</taxon>
        <taxon>Chloropicales</taxon>
        <taxon>Chloropicaceae</taxon>
        <taxon>Chloropicon</taxon>
    </lineage>
</organism>
<dbReference type="Proteomes" id="UP000316726">
    <property type="component" value="Chromosome 6"/>
</dbReference>
<dbReference type="EMBL" id="CP031039">
    <property type="protein sequence ID" value="QDZ21975.1"/>
    <property type="molecule type" value="Genomic_DNA"/>
</dbReference>